<evidence type="ECO:0000256" key="1">
    <source>
        <dbReference type="SAM" id="MobiDB-lite"/>
    </source>
</evidence>
<protein>
    <recommendedName>
        <fullName evidence="4">CD-NTase-associated protein 12/Pycsar effector protein TIR domain-containing protein</fullName>
    </recommendedName>
</protein>
<keyword evidence="3" id="KW-1185">Reference proteome</keyword>
<evidence type="ECO:0000313" key="2">
    <source>
        <dbReference type="EMBL" id="ACB74805.1"/>
    </source>
</evidence>
<dbReference type="eggNOG" id="ENOG502ZASB">
    <property type="taxonomic scope" value="Bacteria"/>
</dbReference>
<dbReference type="Proteomes" id="UP000007013">
    <property type="component" value="Chromosome"/>
</dbReference>
<feature type="region of interest" description="Disordered" evidence="1">
    <location>
        <begin position="1"/>
        <end position="40"/>
    </location>
</feature>
<reference evidence="2 3" key="1">
    <citation type="journal article" date="2011" name="J. Bacteriol.">
        <title>Genome sequence of the verrucomicrobium Opitutus terrae PB90-1, an abundant inhabitant of rice paddy soil ecosystems.</title>
        <authorList>
            <person name="van Passel M.W."/>
            <person name="Kant R."/>
            <person name="Palva A."/>
            <person name="Copeland A."/>
            <person name="Lucas S."/>
            <person name="Lapidus A."/>
            <person name="Glavina del Rio T."/>
            <person name="Pitluck S."/>
            <person name="Goltsman E."/>
            <person name="Clum A."/>
            <person name="Sun H."/>
            <person name="Schmutz J."/>
            <person name="Larimer F.W."/>
            <person name="Land M.L."/>
            <person name="Hauser L."/>
            <person name="Kyrpides N."/>
            <person name="Mikhailova N."/>
            <person name="Richardson P.P."/>
            <person name="Janssen P.H."/>
            <person name="de Vos W.M."/>
            <person name="Smidt H."/>
        </authorList>
    </citation>
    <scope>NUCLEOTIDE SEQUENCE [LARGE SCALE GENOMIC DNA]</scope>
    <source>
        <strain evidence="3">DSM 11246 / JCM 15787 / PB90-1</strain>
    </source>
</reference>
<dbReference type="KEGG" id="ote:Oter_1521"/>
<dbReference type="EMBL" id="CP001032">
    <property type="protein sequence ID" value="ACB74805.1"/>
    <property type="molecule type" value="Genomic_DNA"/>
</dbReference>
<dbReference type="AlphaFoldDB" id="B1ZSW1"/>
<name>B1ZSW1_OPITP</name>
<proteinExistence type="predicted"/>
<accession>B1ZSW1</accession>
<dbReference type="HOGENOM" id="CLU_773472_0_0_0"/>
<evidence type="ECO:0000313" key="3">
    <source>
        <dbReference type="Proteomes" id="UP000007013"/>
    </source>
</evidence>
<evidence type="ECO:0008006" key="4">
    <source>
        <dbReference type="Google" id="ProtNLM"/>
    </source>
</evidence>
<sequence>MFRVADCESASVGDSDAQERNDPTGTKAVSSYRGRSRTGEPNACRCANPGGGRIALLSRSAASTAGAFVRSPSIGVRLQSMPFWEQALVLARLASSHSEDGSFNSDQLRRLFLSSALPVPANVSDTIAQLRNKGFATRGRADGSSILTPVGREASIDAISDLDLSALCAEGKVGGSVLGRAPHAVVPATLAPASLIPGLRRFLAEYPFERNVFGMCRFPHELDSAKEPDPVGSAIEIARRCCELHGLVFHLASDRAIDDDLWTNVAAHMWACQYGIAFFEDRQGLGLNYNLTIEVGSMLMTGRRCALLKDLSSPRLPTDLVGRIYKSANFDDTKAVAAALHEWIRDDLGLGTCPECNV</sequence>
<gene>
    <name evidence="2" type="ordered locus">Oter_1521</name>
</gene>
<organism evidence="2 3">
    <name type="scientific">Opitutus terrae (strain DSM 11246 / JCM 15787 / PB90-1)</name>
    <dbReference type="NCBI Taxonomy" id="452637"/>
    <lineage>
        <taxon>Bacteria</taxon>
        <taxon>Pseudomonadati</taxon>
        <taxon>Verrucomicrobiota</taxon>
        <taxon>Opitutia</taxon>
        <taxon>Opitutales</taxon>
        <taxon>Opitutaceae</taxon>
        <taxon>Opitutus</taxon>
    </lineage>
</organism>